<dbReference type="KEGG" id="axl:AXY_14810"/>
<keyword evidence="1" id="KW-0547">Nucleotide-binding</keyword>
<evidence type="ECO:0000256" key="1">
    <source>
        <dbReference type="ARBA" id="ARBA00022741"/>
    </source>
</evidence>
<dbReference type="InterPro" id="IPR025501">
    <property type="entry name" value="MinD_FleN"/>
</dbReference>
<protein>
    <recommendedName>
        <fullName evidence="5">Flagellar biosynthesis protein FlhG</fullName>
    </recommendedName>
</protein>
<gene>
    <name evidence="3" type="ordered locus">AXY_14810</name>
</gene>
<dbReference type="InterPro" id="IPR033756">
    <property type="entry name" value="YlxH/NBP35"/>
</dbReference>
<dbReference type="Gene3D" id="3.40.50.300">
    <property type="entry name" value="P-loop containing nucleotide triphosphate hydrolases"/>
    <property type="match status" value="1"/>
</dbReference>
<dbReference type="CDD" id="cd02038">
    <property type="entry name" value="FlhG-like"/>
    <property type="match status" value="1"/>
</dbReference>
<dbReference type="GO" id="GO:0016887">
    <property type="term" value="F:ATP hydrolysis activity"/>
    <property type="evidence" value="ECO:0007669"/>
    <property type="project" value="TreeGrafter"/>
</dbReference>
<dbReference type="STRING" id="698758.AXY_14810"/>
<organism evidence="3 4">
    <name type="scientific">Amphibacillus xylanus (strain ATCC 51415 / DSM 6626 / JCM 7361 / LMG 17667 / NBRC 15112 / Ep01)</name>
    <dbReference type="NCBI Taxonomy" id="698758"/>
    <lineage>
        <taxon>Bacteria</taxon>
        <taxon>Bacillati</taxon>
        <taxon>Bacillota</taxon>
        <taxon>Bacilli</taxon>
        <taxon>Bacillales</taxon>
        <taxon>Bacillaceae</taxon>
        <taxon>Amphibacillus</taxon>
    </lineage>
</organism>
<dbReference type="PANTHER" id="PTHR43384:SF4">
    <property type="entry name" value="CELLULOSE BIOSYNTHESIS PROTEIN BCSQ-RELATED"/>
    <property type="match status" value="1"/>
</dbReference>
<dbReference type="InterPro" id="IPR027417">
    <property type="entry name" value="P-loop_NTPase"/>
</dbReference>
<evidence type="ECO:0000313" key="4">
    <source>
        <dbReference type="Proteomes" id="UP000006294"/>
    </source>
</evidence>
<dbReference type="GO" id="GO:0009898">
    <property type="term" value="C:cytoplasmic side of plasma membrane"/>
    <property type="evidence" value="ECO:0007669"/>
    <property type="project" value="TreeGrafter"/>
</dbReference>
<evidence type="ECO:0008006" key="5">
    <source>
        <dbReference type="Google" id="ProtNLM"/>
    </source>
</evidence>
<dbReference type="GO" id="GO:0005524">
    <property type="term" value="F:ATP binding"/>
    <property type="evidence" value="ECO:0007669"/>
    <property type="project" value="UniProtKB-KW"/>
</dbReference>
<dbReference type="GO" id="GO:0051782">
    <property type="term" value="P:negative regulation of cell division"/>
    <property type="evidence" value="ECO:0007669"/>
    <property type="project" value="TreeGrafter"/>
</dbReference>
<evidence type="ECO:0000256" key="2">
    <source>
        <dbReference type="ARBA" id="ARBA00022840"/>
    </source>
</evidence>
<keyword evidence="2" id="KW-0067">ATP-binding</keyword>
<dbReference type="PIRSF" id="PIRSF003092">
    <property type="entry name" value="MinD"/>
    <property type="match status" value="1"/>
</dbReference>
<dbReference type="GO" id="GO:0005829">
    <property type="term" value="C:cytosol"/>
    <property type="evidence" value="ECO:0007669"/>
    <property type="project" value="TreeGrafter"/>
</dbReference>
<dbReference type="Pfam" id="PF10609">
    <property type="entry name" value="ParA"/>
    <property type="match status" value="1"/>
</dbReference>
<keyword evidence="4" id="KW-1185">Reference proteome</keyword>
<dbReference type="AlphaFoldDB" id="K0J7M2"/>
<dbReference type="HOGENOM" id="CLU_037612_0_0_9"/>
<dbReference type="eggNOG" id="COG0455">
    <property type="taxonomic scope" value="Bacteria"/>
</dbReference>
<dbReference type="InterPro" id="IPR050625">
    <property type="entry name" value="ParA/MinD_ATPase"/>
</dbReference>
<evidence type="ECO:0000313" key="3">
    <source>
        <dbReference type="EMBL" id="BAM47613.1"/>
    </source>
</evidence>
<reference evidence="3 4" key="1">
    <citation type="submission" date="2011-01" db="EMBL/GenBank/DDBJ databases">
        <title>Whole genome sequence of Amphibacillus xylinus NBRC 15112.</title>
        <authorList>
            <person name="Nakazawa H."/>
            <person name="Katano Y."/>
            <person name="Nakamura S."/>
            <person name="Sasagawa M."/>
            <person name="Fukada J."/>
            <person name="Arai T."/>
            <person name="Sasakura N."/>
            <person name="Mochizuki D."/>
            <person name="Hosoyama A."/>
            <person name="Harada K."/>
            <person name="Horikawa H."/>
            <person name="Kato Y."/>
            <person name="Harada T."/>
            <person name="Sasaki K."/>
            <person name="Sekiguchi M."/>
            <person name="Hodoyama M."/>
            <person name="Nishiko R."/>
            <person name="Narita H."/>
            <person name="Hanamaki A."/>
            <person name="Hata C."/>
            <person name="Konno Y."/>
            <person name="Niimura Y."/>
            <person name="Yamazaki S."/>
            <person name="Fujita N."/>
        </authorList>
    </citation>
    <scope>NUCLEOTIDE SEQUENCE [LARGE SCALE GENOMIC DNA]</scope>
    <source>
        <strain evidence="4">ATCC 51415 / DSM 6626 / JCM 7361 / LMG 17667 / NBRC 15112 / Ep01</strain>
    </source>
</reference>
<dbReference type="InterPro" id="IPR033875">
    <property type="entry name" value="FlhG"/>
</dbReference>
<dbReference type="EMBL" id="AP012050">
    <property type="protein sequence ID" value="BAM47613.1"/>
    <property type="molecule type" value="Genomic_DNA"/>
</dbReference>
<dbReference type="Proteomes" id="UP000006294">
    <property type="component" value="Chromosome"/>
</dbReference>
<dbReference type="RefSeq" id="WP_015010212.1">
    <property type="nucleotide sequence ID" value="NC_018704.1"/>
</dbReference>
<dbReference type="SUPFAM" id="SSF52540">
    <property type="entry name" value="P-loop containing nucleoside triphosphate hydrolases"/>
    <property type="match status" value="1"/>
</dbReference>
<dbReference type="PANTHER" id="PTHR43384">
    <property type="entry name" value="SEPTUM SITE-DETERMINING PROTEIN MIND HOMOLOG, CHLOROPLASTIC-RELATED"/>
    <property type="match status" value="1"/>
</dbReference>
<name>K0J7M2_AMPXN</name>
<dbReference type="PATRIC" id="fig|698758.3.peg.1477"/>
<proteinExistence type="predicted"/>
<accession>K0J7M2</accession>
<sequence length="288" mass="32325">MYHDQAANLRQTMQRLKIKKHAKTIAVVSGKGGVGKSNFTINFALKLIEQNKKVLIIDLDIGMGNVDILLGLQAKQSIVEMYENHLSIRDIIEIGPNDIAYISAGSGLSTVFNMDEAKLNYFLDQFNEITSDYDYIFFDMGAGASNDSLAYILAADECILVTTPEPTSMMDGYAMIKHIHYKNEQLPFYLLINRAQSVNEGKQIIKKLQRVTQHFLGKEITPLGVLPDDKKVSKAVVSQVPFVLYDSSAHVSRAIEQIVKQYLTDTINVDQKAPSSFISKLKKFIKER</sequence>